<dbReference type="Proteomes" id="UP001165136">
    <property type="component" value="Unassembled WGS sequence"/>
</dbReference>
<protein>
    <submittedName>
        <fullName evidence="2">Uncharacterized protein</fullName>
    </submittedName>
</protein>
<comment type="caution">
    <text evidence="2">The sequence shown here is derived from an EMBL/GenBank/DDBJ whole genome shotgun (WGS) entry which is preliminary data.</text>
</comment>
<accession>A0A9W6R2F8</accession>
<evidence type="ECO:0000256" key="1">
    <source>
        <dbReference type="SAM" id="MobiDB-lite"/>
    </source>
</evidence>
<sequence length="56" mass="6048">MTGGVPSRGNHGDHRARPEGALSGRRGARVEDVTRSRLERPVDTIALARKLAEENA</sequence>
<organism evidence="2 3">
    <name type="scientific">Amycolatopsis taiwanensis</name>
    <dbReference type="NCBI Taxonomy" id="342230"/>
    <lineage>
        <taxon>Bacteria</taxon>
        <taxon>Bacillati</taxon>
        <taxon>Actinomycetota</taxon>
        <taxon>Actinomycetes</taxon>
        <taxon>Pseudonocardiales</taxon>
        <taxon>Pseudonocardiaceae</taxon>
        <taxon>Amycolatopsis</taxon>
    </lineage>
</organism>
<evidence type="ECO:0000313" key="2">
    <source>
        <dbReference type="EMBL" id="GLY66422.1"/>
    </source>
</evidence>
<proteinExistence type="predicted"/>
<evidence type="ECO:0000313" key="3">
    <source>
        <dbReference type="Proteomes" id="UP001165136"/>
    </source>
</evidence>
<feature type="region of interest" description="Disordered" evidence="1">
    <location>
        <begin position="1"/>
        <end position="36"/>
    </location>
</feature>
<reference evidence="2" key="1">
    <citation type="submission" date="2023-03" db="EMBL/GenBank/DDBJ databases">
        <title>Amycolatopsis taiwanensis NBRC 103393.</title>
        <authorList>
            <person name="Ichikawa N."/>
            <person name="Sato H."/>
            <person name="Tonouchi N."/>
        </authorList>
    </citation>
    <scope>NUCLEOTIDE SEQUENCE</scope>
    <source>
        <strain evidence="2">NBRC 103393</strain>
    </source>
</reference>
<keyword evidence="3" id="KW-1185">Reference proteome</keyword>
<dbReference type="AlphaFoldDB" id="A0A9W6R2F8"/>
<gene>
    <name evidence="2" type="ORF">Atai01_30410</name>
</gene>
<dbReference type="EMBL" id="BSTI01000006">
    <property type="protein sequence ID" value="GLY66422.1"/>
    <property type="molecule type" value="Genomic_DNA"/>
</dbReference>
<name>A0A9W6R2F8_9PSEU</name>